<dbReference type="PANTHER" id="PTHR10909:SF382">
    <property type="entry name" value="ACYL-COENZYME A OXIDASE"/>
    <property type="match status" value="1"/>
</dbReference>
<dbReference type="GO" id="GO:0033540">
    <property type="term" value="P:fatty acid beta-oxidation using acyl-CoA oxidase"/>
    <property type="evidence" value="ECO:0007669"/>
    <property type="project" value="TreeGrafter"/>
</dbReference>
<accession>A0A8H5HN07</accession>
<dbReference type="InterPro" id="IPR046373">
    <property type="entry name" value="Acyl-CoA_Oxase/DH_mid-dom_sf"/>
</dbReference>
<dbReference type="Pfam" id="PF22924">
    <property type="entry name" value="ACOX_C_alpha1"/>
    <property type="match status" value="1"/>
</dbReference>
<dbReference type="GO" id="GO:0005504">
    <property type="term" value="F:fatty acid binding"/>
    <property type="evidence" value="ECO:0007669"/>
    <property type="project" value="TreeGrafter"/>
</dbReference>
<dbReference type="GO" id="GO:0005777">
    <property type="term" value="C:peroxisome"/>
    <property type="evidence" value="ECO:0007669"/>
    <property type="project" value="InterPro"/>
</dbReference>
<organism evidence="2 3">
    <name type="scientific">Collybiopsis confluens</name>
    <dbReference type="NCBI Taxonomy" id="2823264"/>
    <lineage>
        <taxon>Eukaryota</taxon>
        <taxon>Fungi</taxon>
        <taxon>Dikarya</taxon>
        <taxon>Basidiomycota</taxon>
        <taxon>Agaricomycotina</taxon>
        <taxon>Agaricomycetes</taxon>
        <taxon>Agaricomycetidae</taxon>
        <taxon>Agaricales</taxon>
        <taxon>Marasmiineae</taxon>
        <taxon>Omphalotaceae</taxon>
        <taxon>Collybiopsis</taxon>
    </lineage>
</organism>
<dbReference type="InterPro" id="IPR009100">
    <property type="entry name" value="AcylCoA_DH/oxidase_NM_dom_sf"/>
</dbReference>
<proteinExistence type="predicted"/>
<dbReference type="SUPFAM" id="SSF47203">
    <property type="entry name" value="Acyl-CoA dehydrogenase C-terminal domain-like"/>
    <property type="match status" value="1"/>
</dbReference>
<dbReference type="Proteomes" id="UP000518752">
    <property type="component" value="Unassembled WGS sequence"/>
</dbReference>
<dbReference type="InterPro" id="IPR055060">
    <property type="entry name" value="ACOX_C_alpha1"/>
</dbReference>
<dbReference type="Gene3D" id="2.40.110.10">
    <property type="entry name" value="Butyryl-CoA Dehydrogenase, subunit A, domain 2"/>
    <property type="match status" value="1"/>
</dbReference>
<feature type="domain" description="Acyl-CoA oxidase C-alpha1" evidence="1">
    <location>
        <begin position="267"/>
        <end position="395"/>
    </location>
</feature>
<dbReference type="GO" id="GO:0055088">
    <property type="term" value="P:lipid homeostasis"/>
    <property type="evidence" value="ECO:0007669"/>
    <property type="project" value="TreeGrafter"/>
</dbReference>
<keyword evidence="3" id="KW-1185">Reference proteome</keyword>
<name>A0A8H5HN07_9AGAR</name>
<evidence type="ECO:0000259" key="1">
    <source>
        <dbReference type="Pfam" id="PF22924"/>
    </source>
</evidence>
<dbReference type="EMBL" id="JAACJN010000036">
    <property type="protein sequence ID" value="KAF5386384.1"/>
    <property type="molecule type" value="Genomic_DNA"/>
</dbReference>
<dbReference type="Gene3D" id="1.20.140.10">
    <property type="entry name" value="Butyryl-CoA Dehydrogenase, subunit A, domain 3"/>
    <property type="match status" value="1"/>
</dbReference>
<dbReference type="InterPro" id="IPR036250">
    <property type="entry name" value="AcylCo_DH-like_C"/>
</dbReference>
<sequence length="563" mass="61608">MMSPDQLISSPLFKGSRAAEVTLPFHDSVQLSIERAKAIVQAYSLRVEDVLEAPSAALWDMHIHPIMIVDGAAATFATIQVNLVAGTLSAYLKKQPYLRQVMEDILSFKSLAHYCLTEVGHGLDAVNLETIATALPNGGFDLHTPSDAAAKMMPPTSPCGTPSVGIVFAQLQVEGKACGIRPFIVSFTDGSKVMPGIRIKLLPMRGGTQPVNHSLTYFDHVALPQTALLGAAEHLPPSPNAARLNFLMQNWRAATGALALGSLGIPNLQKAAYIAGRYSQHRTIGPEKTSIITFRTQHTPILIALAQSMVYKEFWKVGVQKFTEKSLDPRIRHAYAAVFKASLIYDAQAANLELSQRLGARGLFQFSELVSQYNGLQGAAIAEGDILGLSIRLASELLLGRYTLPSSTNPSSLLARHEEGLFSEFKRILEQAGHHRSESFNRFVLPHCTRIVRAIGHRMAYDAAIENSLDERASALYLAAAMKQDAAWYILGANMTLADQETVLDSAIEAALPLLDQWLANTGMEPYAQVPVLSPQHWQPFVDELPEFHDDQIIGEFSRIPRL</sequence>
<dbReference type="SUPFAM" id="SSF56645">
    <property type="entry name" value="Acyl-CoA dehydrogenase NM domain-like"/>
    <property type="match status" value="1"/>
</dbReference>
<protein>
    <recommendedName>
        <fullName evidence="1">Acyl-CoA oxidase C-alpha1 domain-containing protein</fullName>
    </recommendedName>
</protein>
<dbReference type="InterPro" id="IPR012258">
    <property type="entry name" value="Acyl-CoA_oxidase"/>
</dbReference>
<evidence type="ECO:0000313" key="3">
    <source>
        <dbReference type="Proteomes" id="UP000518752"/>
    </source>
</evidence>
<dbReference type="GO" id="GO:0071949">
    <property type="term" value="F:FAD binding"/>
    <property type="evidence" value="ECO:0007669"/>
    <property type="project" value="InterPro"/>
</dbReference>
<evidence type="ECO:0000313" key="2">
    <source>
        <dbReference type="EMBL" id="KAF5386384.1"/>
    </source>
</evidence>
<reference evidence="2 3" key="1">
    <citation type="journal article" date="2020" name="ISME J.">
        <title>Uncovering the hidden diversity of litter-decomposition mechanisms in mushroom-forming fungi.</title>
        <authorList>
            <person name="Floudas D."/>
            <person name="Bentzer J."/>
            <person name="Ahren D."/>
            <person name="Johansson T."/>
            <person name="Persson P."/>
            <person name="Tunlid A."/>
        </authorList>
    </citation>
    <scope>NUCLEOTIDE SEQUENCE [LARGE SCALE GENOMIC DNA]</scope>
    <source>
        <strain evidence="2 3">CBS 406.79</strain>
    </source>
</reference>
<comment type="caution">
    <text evidence="2">The sequence shown here is derived from an EMBL/GenBank/DDBJ whole genome shotgun (WGS) entry which is preliminary data.</text>
</comment>
<dbReference type="OrthoDB" id="538336at2759"/>
<gene>
    <name evidence="2" type="ORF">D9757_006716</name>
</gene>
<dbReference type="PANTHER" id="PTHR10909">
    <property type="entry name" value="ELECTRON TRANSPORT OXIDOREDUCTASE"/>
    <property type="match status" value="1"/>
</dbReference>
<dbReference type="AlphaFoldDB" id="A0A8H5HN07"/>
<dbReference type="GO" id="GO:0003997">
    <property type="term" value="F:acyl-CoA oxidase activity"/>
    <property type="evidence" value="ECO:0007669"/>
    <property type="project" value="InterPro"/>
</dbReference>